<protein>
    <submittedName>
        <fullName evidence="3">Uncharacterized protein</fullName>
    </submittedName>
</protein>
<feature type="region of interest" description="Disordered" evidence="1">
    <location>
        <begin position="13"/>
        <end position="32"/>
    </location>
</feature>
<dbReference type="InterPro" id="IPR021434">
    <property type="entry name" value="DUF3082"/>
</dbReference>
<name>A0A8T0I9H3_CERPU</name>
<comment type="caution">
    <text evidence="3">The sequence shown here is derived from an EMBL/GenBank/DDBJ whole genome shotgun (WGS) entry which is preliminary data.</text>
</comment>
<evidence type="ECO:0000256" key="2">
    <source>
        <dbReference type="SAM" id="Phobius"/>
    </source>
</evidence>
<organism evidence="3 4">
    <name type="scientific">Ceratodon purpureus</name>
    <name type="common">Fire moss</name>
    <name type="synonym">Dicranum purpureum</name>
    <dbReference type="NCBI Taxonomy" id="3225"/>
    <lineage>
        <taxon>Eukaryota</taxon>
        <taxon>Viridiplantae</taxon>
        <taxon>Streptophyta</taxon>
        <taxon>Embryophyta</taxon>
        <taxon>Bryophyta</taxon>
        <taxon>Bryophytina</taxon>
        <taxon>Bryopsida</taxon>
        <taxon>Dicranidae</taxon>
        <taxon>Pseudoditrichales</taxon>
        <taxon>Ditrichaceae</taxon>
        <taxon>Ceratodon</taxon>
    </lineage>
</organism>
<evidence type="ECO:0000256" key="1">
    <source>
        <dbReference type="SAM" id="MobiDB-lite"/>
    </source>
</evidence>
<keyword evidence="4" id="KW-1185">Reference proteome</keyword>
<keyword evidence="2" id="KW-0812">Transmembrane</keyword>
<gene>
    <name evidence="3" type="ORF">KC19_4G108500</name>
</gene>
<sequence length="179" mass="19490">MAALKQPWVLSSRPQLPFSHRPRPLQANSPKRAPAVCALEDFDFRDGPREVTKPKFIRSEYPSLIEPVKSPEPSGTTKRRGRRPFRKATPLQAISGAMIGGGCSVLAFKATREAYQHLEMHPPAHNLPLNLTSEVNQLMLTMVTGFGGLVVCMFGVSCVGLVLLSVKLITAPKPPPSAP</sequence>
<evidence type="ECO:0000313" key="4">
    <source>
        <dbReference type="Proteomes" id="UP000822688"/>
    </source>
</evidence>
<feature type="region of interest" description="Disordered" evidence="1">
    <location>
        <begin position="67"/>
        <end position="86"/>
    </location>
</feature>
<feature type="compositionally biased region" description="Basic residues" evidence="1">
    <location>
        <begin position="77"/>
        <end position="86"/>
    </location>
</feature>
<dbReference type="AlphaFoldDB" id="A0A8T0I9H3"/>
<keyword evidence="2" id="KW-0472">Membrane</keyword>
<accession>A0A8T0I9H3</accession>
<dbReference type="Proteomes" id="UP000822688">
    <property type="component" value="Chromosome 4"/>
</dbReference>
<feature type="transmembrane region" description="Helical" evidence="2">
    <location>
        <begin position="138"/>
        <end position="164"/>
    </location>
</feature>
<dbReference type="EMBL" id="CM026424">
    <property type="protein sequence ID" value="KAG0579586.1"/>
    <property type="molecule type" value="Genomic_DNA"/>
</dbReference>
<proteinExistence type="predicted"/>
<reference evidence="3" key="1">
    <citation type="submission" date="2020-06" db="EMBL/GenBank/DDBJ databases">
        <title>WGS assembly of Ceratodon purpureus strain R40.</title>
        <authorList>
            <person name="Carey S.B."/>
            <person name="Jenkins J."/>
            <person name="Shu S."/>
            <person name="Lovell J.T."/>
            <person name="Sreedasyam A."/>
            <person name="Maumus F."/>
            <person name="Tiley G.P."/>
            <person name="Fernandez-Pozo N."/>
            <person name="Barry K."/>
            <person name="Chen C."/>
            <person name="Wang M."/>
            <person name="Lipzen A."/>
            <person name="Daum C."/>
            <person name="Saski C.A."/>
            <person name="Payton A.C."/>
            <person name="Mcbreen J.C."/>
            <person name="Conrad R.E."/>
            <person name="Kollar L.M."/>
            <person name="Olsson S."/>
            <person name="Huttunen S."/>
            <person name="Landis J.B."/>
            <person name="Wickett N.J."/>
            <person name="Johnson M.G."/>
            <person name="Rensing S.A."/>
            <person name="Grimwood J."/>
            <person name="Schmutz J."/>
            <person name="Mcdaniel S.F."/>
        </authorList>
    </citation>
    <scope>NUCLEOTIDE SEQUENCE</scope>
    <source>
        <strain evidence="3">R40</strain>
    </source>
</reference>
<dbReference type="Pfam" id="PF11282">
    <property type="entry name" value="DUF3082"/>
    <property type="match status" value="1"/>
</dbReference>
<keyword evidence="2" id="KW-1133">Transmembrane helix</keyword>
<evidence type="ECO:0000313" key="3">
    <source>
        <dbReference type="EMBL" id="KAG0579586.1"/>
    </source>
</evidence>
<feature type="transmembrane region" description="Helical" evidence="2">
    <location>
        <begin position="88"/>
        <end position="108"/>
    </location>
</feature>